<dbReference type="Pfam" id="PF16575">
    <property type="entry name" value="CLP1_P"/>
    <property type="match status" value="1"/>
</dbReference>
<dbReference type="OrthoDB" id="258143at2759"/>
<reference evidence="12" key="1">
    <citation type="submission" date="2022-07" db="EMBL/GenBank/DDBJ databases">
        <title>Phylogenomic reconstructions and comparative analyses of Kickxellomycotina fungi.</title>
        <authorList>
            <person name="Reynolds N.K."/>
            <person name="Stajich J.E."/>
            <person name="Barry K."/>
            <person name="Grigoriev I.V."/>
            <person name="Crous P."/>
            <person name="Smith M.E."/>
        </authorList>
    </citation>
    <scope>NUCLEOTIDE SEQUENCE</scope>
    <source>
        <strain evidence="12">IMI 214461</strain>
    </source>
</reference>
<keyword evidence="7 8" id="KW-0539">Nucleus</keyword>
<evidence type="ECO:0000259" key="10">
    <source>
        <dbReference type="Pfam" id="PF16573"/>
    </source>
</evidence>
<sequence>MSSAPAVKTTEWVLGPGDEFRFEVDFAHTIEIKLKRGQAEYFGAELGPEATYSFSGENGAVFSWEGCTLAVTGESQSAYVAGETPMDSYINVHMALQQLRVQAHAEAAAAAGQKNSDSLAANNVAPRVMIVGPEDCGKTSLARILVNYAVRMGETPVYVDLDPMDASVTVPGTVSATPMTKPVDIEAGFMGYAMSSSSGPPDTPLVWQFGHEQPSANSALFNLLADRVAAAIDRRLSNDRRAAGSGLIVDTRGVGDVAKCEAIEHAIAALRITTLLVVGSERMFSVLSGRLSGSSPSPSVSVVKLARSGGTVDRHPAFRQLYNARAIKQYFYGTAREPFTSFSTIANFKEIRILRVGEDSVAPSSTLPLGETRKLTDTSVLVVDPDESLVHSILAVTDASLDAVTADCDCVVGLQALGFVNVTVVDMEKKRLVLVSPVPGRLPKQVLLYGHIQWMETI</sequence>
<dbReference type="Gene3D" id="3.40.50.300">
    <property type="entry name" value="P-loop containing nucleotide triphosphate hydrolases"/>
    <property type="match status" value="1"/>
</dbReference>
<dbReference type="PANTHER" id="PTHR12755">
    <property type="entry name" value="CLEAVAGE/POLYADENYLATION FACTOR IA SUBUNIT CLP1P"/>
    <property type="match status" value="1"/>
</dbReference>
<evidence type="ECO:0000256" key="5">
    <source>
        <dbReference type="ARBA" id="ARBA00022741"/>
    </source>
</evidence>
<dbReference type="InterPro" id="IPR038238">
    <property type="entry name" value="Clp1_C_sf"/>
</dbReference>
<comment type="subunit">
    <text evidence="8">Component of a pre-mRNA cleavage factor complex. Interacts directly with PCF11.</text>
</comment>
<feature type="domain" description="Clp1 N-terminal" evidence="10">
    <location>
        <begin position="14"/>
        <end position="103"/>
    </location>
</feature>
<dbReference type="Gene3D" id="2.40.30.330">
    <property type="entry name" value="Pre-mRNA cleavage complex subunit Clp1, C-terminal domain"/>
    <property type="match status" value="1"/>
</dbReference>
<dbReference type="GO" id="GO:0051731">
    <property type="term" value="F:polynucleotide 5'-hydroxyl-kinase activity"/>
    <property type="evidence" value="ECO:0007669"/>
    <property type="project" value="InterPro"/>
</dbReference>
<keyword evidence="6 8" id="KW-0067">ATP-binding</keyword>
<evidence type="ECO:0000259" key="11">
    <source>
        <dbReference type="Pfam" id="PF16575"/>
    </source>
</evidence>
<dbReference type="GO" id="GO:0005524">
    <property type="term" value="F:ATP binding"/>
    <property type="evidence" value="ECO:0007669"/>
    <property type="project" value="UniProtKB-UniRule"/>
</dbReference>
<dbReference type="InterPro" id="IPR032324">
    <property type="entry name" value="Clp1_N"/>
</dbReference>
<dbReference type="GO" id="GO:0031124">
    <property type="term" value="P:mRNA 3'-end processing"/>
    <property type="evidence" value="ECO:0007669"/>
    <property type="project" value="UniProtKB-UniRule"/>
</dbReference>
<evidence type="ECO:0000256" key="3">
    <source>
        <dbReference type="ARBA" id="ARBA00019824"/>
    </source>
</evidence>
<dbReference type="Pfam" id="PF16573">
    <property type="entry name" value="CLP1_N"/>
    <property type="match status" value="1"/>
</dbReference>
<dbReference type="Proteomes" id="UP001150907">
    <property type="component" value="Unassembled WGS sequence"/>
</dbReference>
<dbReference type="InterPro" id="IPR038239">
    <property type="entry name" value="Clp1_N_sf"/>
</dbReference>
<dbReference type="HAMAP" id="MF_03035">
    <property type="entry name" value="Clp1"/>
    <property type="match status" value="1"/>
</dbReference>
<feature type="binding site" evidence="8">
    <location>
        <begin position="135"/>
        <end position="140"/>
    </location>
    <ligand>
        <name>ATP</name>
        <dbReference type="ChEBI" id="CHEBI:30616"/>
    </ligand>
</feature>
<evidence type="ECO:0000256" key="8">
    <source>
        <dbReference type="HAMAP-Rule" id="MF_03035"/>
    </source>
</evidence>
<dbReference type="FunFam" id="2.60.120.1030:FF:000001">
    <property type="entry name" value="Protein CLP1 homolog 5"/>
    <property type="match status" value="1"/>
</dbReference>
<dbReference type="Pfam" id="PF06807">
    <property type="entry name" value="Clp1"/>
    <property type="match status" value="1"/>
</dbReference>
<dbReference type="GO" id="GO:0006388">
    <property type="term" value="P:tRNA splicing, via endonucleolytic cleavage and ligation"/>
    <property type="evidence" value="ECO:0007669"/>
    <property type="project" value="TreeGrafter"/>
</dbReference>
<name>A0A9W8BDY4_9FUNG</name>
<dbReference type="Gene3D" id="2.60.120.1030">
    <property type="entry name" value="Clp1, DNA binding domain"/>
    <property type="match status" value="1"/>
</dbReference>
<dbReference type="InterPro" id="IPR027417">
    <property type="entry name" value="P-loop_NTPase"/>
</dbReference>
<keyword evidence="4 8" id="KW-0507">mRNA processing</keyword>
<evidence type="ECO:0000256" key="2">
    <source>
        <dbReference type="ARBA" id="ARBA00018706"/>
    </source>
</evidence>
<protein>
    <recommendedName>
        <fullName evidence="3">Polynucleotide 5'-hydroxyl-kinase GRC3</fullName>
    </recommendedName>
    <alternativeName>
        <fullName evidence="2">Polynucleotide 5'-hydroxyl-kinase grc3</fullName>
    </alternativeName>
</protein>
<evidence type="ECO:0000313" key="13">
    <source>
        <dbReference type="Proteomes" id="UP001150907"/>
    </source>
</evidence>
<feature type="binding site" evidence="8">
    <location>
        <position position="19"/>
    </location>
    <ligand>
        <name>ATP</name>
        <dbReference type="ChEBI" id="CHEBI:30616"/>
    </ligand>
</feature>
<dbReference type="GO" id="GO:0005849">
    <property type="term" value="C:mRNA cleavage factor complex"/>
    <property type="evidence" value="ECO:0007669"/>
    <property type="project" value="UniProtKB-UniRule"/>
</dbReference>
<comment type="caution">
    <text evidence="12">The sequence shown here is derived from an EMBL/GenBank/DDBJ whole genome shotgun (WGS) entry which is preliminary data.</text>
</comment>
<evidence type="ECO:0000256" key="1">
    <source>
        <dbReference type="ARBA" id="ARBA00004123"/>
    </source>
</evidence>
<keyword evidence="5 8" id="KW-0547">Nucleotide-binding</keyword>
<dbReference type="PANTHER" id="PTHR12755:SF6">
    <property type="entry name" value="POLYRIBONUCLEOTIDE 5'-HYDROXYL-KINASE CLP1"/>
    <property type="match status" value="1"/>
</dbReference>
<comment type="similarity">
    <text evidence="8">Belongs to the Clp1 family. Clp1 subfamily.</text>
</comment>
<dbReference type="InterPro" id="IPR032319">
    <property type="entry name" value="CLP1_P"/>
</dbReference>
<feature type="domain" description="Clp1 C-terminal" evidence="9">
    <location>
        <begin position="342"/>
        <end position="456"/>
    </location>
</feature>
<dbReference type="InterPro" id="IPR028606">
    <property type="entry name" value="Clp1"/>
</dbReference>
<dbReference type="EMBL" id="JANBQF010000186">
    <property type="protein sequence ID" value="KAJ2003934.1"/>
    <property type="molecule type" value="Genomic_DNA"/>
</dbReference>
<evidence type="ECO:0000313" key="12">
    <source>
        <dbReference type="EMBL" id="KAJ2003934.1"/>
    </source>
</evidence>
<evidence type="ECO:0000256" key="6">
    <source>
        <dbReference type="ARBA" id="ARBA00022840"/>
    </source>
</evidence>
<dbReference type="SUPFAM" id="SSF52540">
    <property type="entry name" value="P-loop containing nucleoside triphosphate hydrolases"/>
    <property type="match status" value="1"/>
</dbReference>
<dbReference type="InterPro" id="IPR045116">
    <property type="entry name" value="Clp1/Grc3"/>
</dbReference>
<comment type="function">
    <text evidence="8">Required for endonucleolytic cleavage during polyadenylation-dependent pre-mRNA 3'-end formation.</text>
</comment>
<gene>
    <name evidence="8 12" type="primary">CLP1</name>
    <name evidence="12" type="ORF">H4R26_002792</name>
</gene>
<accession>A0A9W8BDY4</accession>
<evidence type="ECO:0000259" key="9">
    <source>
        <dbReference type="Pfam" id="PF06807"/>
    </source>
</evidence>
<comment type="caution">
    <text evidence="8">Lacks conserved residue(s) required for the propagation of feature annotation.</text>
</comment>
<feature type="domain" description="Clp1 P-loop" evidence="11">
    <location>
        <begin position="132"/>
        <end position="333"/>
    </location>
</feature>
<keyword evidence="12" id="KW-0808">Transferase</keyword>
<comment type="subcellular location">
    <subcellularLocation>
        <location evidence="1 8">Nucleus</location>
    </subcellularLocation>
</comment>
<evidence type="ECO:0000256" key="4">
    <source>
        <dbReference type="ARBA" id="ARBA00022664"/>
    </source>
</evidence>
<evidence type="ECO:0000256" key="7">
    <source>
        <dbReference type="ARBA" id="ARBA00023242"/>
    </source>
</evidence>
<keyword evidence="13" id="KW-1185">Reference proteome</keyword>
<dbReference type="InterPro" id="IPR010655">
    <property type="entry name" value="Clp1_C"/>
</dbReference>
<proteinExistence type="inferred from homology"/>
<organism evidence="12 13">
    <name type="scientific">Coemansia thaxteri</name>
    <dbReference type="NCBI Taxonomy" id="2663907"/>
    <lineage>
        <taxon>Eukaryota</taxon>
        <taxon>Fungi</taxon>
        <taxon>Fungi incertae sedis</taxon>
        <taxon>Zoopagomycota</taxon>
        <taxon>Kickxellomycotina</taxon>
        <taxon>Kickxellomycetes</taxon>
        <taxon>Kickxellales</taxon>
        <taxon>Kickxellaceae</taxon>
        <taxon>Coemansia</taxon>
    </lineage>
</organism>
<dbReference type="AlphaFoldDB" id="A0A9W8BDY4"/>